<protein>
    <submittedName>
        <fullName evidence="1">Uncharacterized protein</fullName>
    </submittedName>
</protein>
<reference evidence="1 2" key="1">
    <citation type="submission" date="2020-08" db="EMBL/GenBank/DDBJ databases">
        <title>Genomic Encyclopedia of Type Strains, Phase IV (KMG-IV): sequencing the most valuable type-strain genomes for metagenomic binning, comparative biology and taxonomic classification.</title>
        <authorList>
            <person name="Goeker M."/>
        </authorList>
    </citation>
    <scope>NUCLEOTIDE SEQUENCE [LARGE SCALE GENOMIC DNA]</scope>
    <source>
        <strain evidence="1 2">DSM 17075</strain>
    </source>
</reference>
<keyword evidence="2" id="KW-1185">Reference proteome</keyword>
<dbReference type="Proteomes" id="UP000559598">
    <property type="component" value="Unassembled WGS sequence"/>
</dbReference>
<dbReference type="RefSeq" id="WP_183185912.1">
    <property type="nucleotide sequence ID" value="NZ_BMNP01000031.1"/>
</dbReference>
<evidence type="ECO:0000313" key="1">
    <source>
        <dbReference type="EMBL" id="MBB4075414.1"/>
    </source>
</evidence>
<comment type="caution">
    <text evidence="1">The sequence shown here is derived from an EMBL/GenBank/DDBJ whole genome shotgun (WGS) entry which is preliminary data.</text>
</comment>
<sequence length="48" mass="5584">MERKNWEKDIARANSFGAKEDGIHVSNEKEGYDLRDASEIGKKQFQEK</sequence>
<evidence type="ECO:0000313" key="2">
    <source>
        <dbReference type="Proteomes" id="UP000559598"/>
    </source>
</evidence>
<organism evidence="1 2">
    <name type="scientific">Anoxybacteroides voinovskiense</name>
    <dbReference type="NCBI Taxonomy" id="230470"/>
    <lineage>
        <taxon>Bacteria</taxon>
        <taxon>Bacillati</taxon>
        <taxon>Bacillota</taxon>
        <taxon>Bacilli</taxon>
        <taxon>Bacillales</taxon>
        <taxon>Anoxybacillaceae</taxon>
        <taxon>Anoxybacteroides</taxon>
    </lineage>
</organism>
<name>A0A840DQQ8_9BACL</name>
<gene>
    <name evidence="1" type="ORF">GGR02_003248</name>
</gene>
<accession>A0A840DQQ8</accession>
<dbReference type="AlphaFoldDB" id="A0A840DQQ8"/>
<dbReference type="EMBL" id="JACIDE010000032">
    <property type="protein sequence ID" value="MBB4075414.1"/>
    <property type="molecule type" value="Genomic_DNA"/>
</dbReference>
<proteinExistence type="predicted"/>